<dbReference type="OrthoDB" id="414590at2759"/>
<organism evidence="3 4">
    <name type="scientific">Leptomonas pyrrhocoris</name>
    <name type="common">Firebug parasite</name>
    <dbReference type="NCBI Taxonomy" id="157538"/>
    <lineage>
        <taxon>Eukaryota</taxon>
        <taxon>Discoba</taxon>
        <taxon>Euglenozoa</taxon>
        <taxon>Kinetoplastea</taxon>
        <taxon>Metakinetoplastina</taxon>
        <taxon>Trypanosomatida</taxon>
        <taxon>Trypanosomatidae</taxon>
        <taxon>Leishmaniinae</taxon>
        <taxon>Leptomonas</taxon>
    </lineage>
</organism>
<reference evidence="3 4" key="1">
    <citation type="submission" date="2015-07" db="EMBL/GenBank/DDBJ databases">
        <title>High-quality genome of monoxenous trypanosomatid Leptomonas pyrrhocoris.</title>
        <authorList>
            <person name="Flegontov P."/>
            <person name="Butenko A."/>
            <person name="Firsov S."/>
            <person name="Vlcek C."/>
            <person name="Logacheva M.D."/>
            <person name="Field M."/>
            <person name="Filatov D."/>
            <person name="Flegontova O."/>
            <person name="Gerasimov E."/>
            <person name="Jackson A.P."/>
            <person name="Kelly S."/>
            <person name="Opperdoes F."/>
            <person name="O'Reilly A."/>
            <person name="Votypka J."/>
            <person name="Yurchenko V."/>
            <person name="Lukes J."/>
        </authorList>
    </citation>
    <scope>NUCLEOTIDE SEQUENCE [LARGE SCALE GENOMIC DNA]</scope>
    <source>
        <strain evidence="3">H10</strain>
    </source>
</reference>
<dbReference type="InterPro" id="IPR015943">
    <property type="entry name" value="WD40/YVTN_repeat-like_dom_sf"/>
</dbReference>
<dbReference type="OMA" id="YEITINQ"/>
<dbReference type="RefSeq" id="XP_015658823.1">
    <property type="nucleotide sequence ID" value="XM_015802379.1"/>
</dbReference>
<dbReference type="GO" id="GO:0005930">
    <property type="term" value="C:axoneme"/>
    <property type="evidence" value="ECO:0007669"/>
    <property type="project" value="TreeGrafter"/>
</dbReference>
<comment type="caution">
    <text evidence="3">The sequence shown here is derived from an EMBL/GenBank/DDBJ whole genome shotgun (WGS) entry which is preliminary data.</text>
</comment>
<dbReference type="GO" id="GO:0016020">
    <property type="term" value="C:membrane"/>
    <property type="evidence" value="ECO:0007669"/>
    <property type="project" value="TreeGrafter"/>
</dbReference>
<dbReference type="Pfam" id="PF23349">
    <property type="entry name" value="BBS7_hp"/>
    <property type="match status" value="1"/>
</dbReference>
<gene>
    <name evidence="3" type="ORF">ABB37_04636</name>
</gene>
<dbReference type="InterPro" id="IPR056332">
    <property type="entry name" value="Beta-prop_BBS7"/>
</dbReference>
<dbReference type="GeneID" id="26904927"/>
<dbReference type="GO" id="GO:0036064">
    <property type="term" value="C:ciliary basal body"/>
    <property type="evidence" value="ECO:0007669"/>
    <property type="project" value="TreeGrafter"/>
</dbReference>
<dbReference type="AlphaFoldDB" id="A0A0N0DVH7"/>
<feature type="domain" description="BBS7 beta-propeller" evidence="2">
    <location>
        <begin position="3"/>
        <end position="208"/>
    </location>
</feature>
<evidence type="ECO:0000313" key="4">
    <source>
        <dbReference type="Proteomes" id="UP000037923"/>
    </source>
</evidence>
<evidence type="ECO:0000259" key="1">
    <source>
        <dbReference type="Pfam" id="PF23349"/>
    </source>
</evidence>
<dbReference type="GO" id="GO:0008104">
    <property type="term" value="P:intracellular protein localization"/>
    <property type="evidence" value="ECO:0007669"/>
    <property type="project" value="TreeGrafter"/>
</dbReference>
<dbReference type="Pfam" id="PF23743">
    <property type="entry name" value="Beta-prop_BBS7"/>
    <property type="match status" value="1"/>
</dbReference>
<keyword evidence="4" id="KW-1185">Reference proteome</keyword>
<dbReference type="Gene3D" id="2.130.10.10">
    <property type="entry name" value="YVTN repeat-like/Quinoprotein amine dehydrogenase"/>
    <property type="match status" value="1"/>
</dbReference>
<dbReference type="Proteomes" id="UP000037923">
    <property type="component" value="Unassembled WGS sequence"/>
</dbReference>
<evidence type="ECO:0000259" key="2">
    <source>
        <dbReference type="Pfam" id="PF23743"/>
    </source>
</evidence>
<dbReference type="PANTHER" id="PTHR16074:SF4">
    <property type="entry name" value="BARDET-BIEDL SYNDROME 7 PROTEIN"/>
    <property type="match status" value="1"/>
</dbReference>
<accession>A0A0N0DVH7</accession>
<name>A0A0N0DVH7_LEPPY</name>
<proteinExistence type="predicted"/>
<dbReference type="PANTHER" id="PTHR16074">
    <property type="entry name" value="BARDET-BIEDL SYNDROME 7 PROTEIN"/>
    <property type="match status" value="1"/>
</dbReference>
<sequence length="712" mass="75795">MVTTMKETKEMGFYLSPDRVNDMCVFVTPSATSNSEERQLEEYICCLACNDRVLRLIQSNKLIEEVSCEAALTTLVFLQSEKLLFYGTQSGSIGVLTVKESGGLHRVGSSVPNSGSSSSNITSFGLADVNADGQDELLVGCDDGTVNVFALQLTRSSNTAVESVALALVWTGSVGERVTSVAGGVITGAPEQPDVLVHTYSGQIVAFTLDTDAVKEDVQAAAADAADRQAALLAKQEDTQSEIAKLRRLIAQRTEEMNAAPAVPAAKAAAPPVLTVTATFALTVTLTPLEAAPMLSLVIFADVPLEGAMVRCNSQLTFVSTKSAVVKTRPAAGSATTSAFSASSSAPLIATIRPVQHGSKRVEVHLWADEVVADTLQITAYNGQAPRTAQVKYVPLYALPLYVRVSSDSSAALAPELLQAMSRWIVLGNFLGQDVLEWMGQLLPDLADIPHRATTRRHIFVSDFLQSTLVVELDEAEAGSSGGGGNRAVFSCNSLVTLATVKRHVSQACAQLGVTITTREHVLFLTAQRQLQQLYPIMASLSTSQRRLQLLEGLRELQGAENDLSFLPNPLQEVLASAEEVEVEAEAQSHQESFLKRAVAAIYRSLVYFKGHAPPLSDAVRVRLESAACGLGFDATQLERIFFPRDEQHEDATALEAGGGSAYFPITTATSPTMESAATEAAPAVAAAALRETSEVPSAIISASTLNEAYEL</sequence>
<dbReference type="SUPFAM" id="SSF50978">
    <property type="entry name" value="WD40 repeat-like"/>
    <property type="match status" value="1"/>
</dbReference>
<dbReference type="InterPro" id="IPR056335">
    <property type="entry name" value="BBS7_hairpin"/>
</dbReference>
<dbReference type="InterPro" id="IPR036322">
    <property type="entry name" value="WD40_repeat_dom_sf"/>
</dbReference>
<dbReference type="VEuPathDB" id="TriTrypDB:LpyrH10_08_0850"/>
<evidence type="ECO:0000313" key="3">
    <source>
        <dbReference type="EMBL" id="KPA80384.1"/>
    </source>
</evidence>
<protein>
    <submittedName>
        <fullName evidence="3">Uncharacterized protein</fullName>
    </submittedName>
</protein>
<dbReference type="EMBL" id="LGTL01000008">
    <property type="protein sequence ID" value="KPA80384.1"/>
    <property type="molecule type" value="Genomic_DNA"/>
</dbReference>
<feature type="domain" description="BBS7 helical hairpin" evidence="1">
    <location>
        <begin position="528"/>
        <end position="612"/>
    </location>
</feature>
<dbReference type="GO" id="GO:0034464">
    <property type="term" value="C:BBSome"/>
    <property type="evidence" value="ECO:0007669"/>
    <property type="project" value="TreeGrafter"/>
</dbReference>
<dbReference type="GO" id="GO:0060271">
    <property type="term" value="P:cilium assembly"/>
    <property type="evidence" value="ECO:0007669"/>
    <property type="project" value="TreeGrafter"/>
</dbReference>